<comment type="caution">
    <text evidence="1">The sequence shown here is derived from an EMBL/GenBank/DDBJ whole genome shotgun (WGS) entry which is preliminary data.</text>
</comment>
<organism evidence="1 2">
    <name type="scientific">Heracleum sosnowskyi</name>
    <dbReference type="NCBI Taxonomy" id="360622"/>
    <lineage>
        <taxon>Eukaryota</taxon>
        <taxon>Viridiplantae</taxon>
        <taxon>Streptophyta</taxon>
        <taxon>Embryophyta</taxon>
        <taxon>Tracheophyta</taxon>
        <taxon>Spermatophyta</taxon>
        <taxon>Magnoliopsida</taxon>
        <taxon>eudicotyledons</taxon>
        <taxon>Gunneridae</taxon>
        <taxon>Pentapetalae</taxon>
        <taxon>asterids</taxon>
        <taxon>campanulids</taxon>
        <taxon>Apiales</taxon>
        <taxon>Apiaceae</taxon>
        <taxon>Apioideae</taxon>
        <taxon>apioid superclade</taxon>
        <taxon>Tordylieae</taxon>
        <taxon>Tordyliinae</taxon>
        <taxon>Heracleum</taxon>
    </lineage>
</organism>
<keyword evidence="2" id="KW-1185">Reference proteome</keyword>
<name>A0AAD8I1L9_9APIA</name>
<evidence type="ECO:0000313" key="1">
    <source>
        <dbReference type="EMBL" id="KAK1376841.1"/>
    </source>
</evidence>
<reference evidence="1" key="2">
    <citation type="submission" date="2023-05" db="EMBL/GenBank/DDBJ databases">
        <authorList>
            <person name="Schelkunov M.I."/>
        </authorList>
    </citation>
    <scope>NUCLEOTIDE SEQUENCE</scope>
    <source>
        <strain evidence="1">Hsosn_3</strain>
        <tissue evidence="1">Leaf</tissue>
    </source>
</reference>
<dbReference type="AlphaFoldDB" id="A0AAD8I1L9"/>
<protein>
    <submittedName>
        <fullName evidence="1">Uncharacterized protein</fullName>
    </submittedName>
</protein>
<sequence>MTKWKSGSGLNYNSEQRVNNDVQYLHQGTLESVAATASSAWLGASAQASANTNLNEESCSSIFCSVKALGILFSTFHLTNFRALFLSAYVTEHVTFFELKRS</sequence>
<dbReference type="Proteomes" id="UP001237642">
    <property type="component" value="Unassembled WGS sequence"/>
</dbReference>
<gene>
    <name evidence="1" type="ORF">POM88_033034</name>
</gene>
<accession>A0AAD8I1L9</accession>
<evidence type="ECO:0000313" key="2">
    <source>
        <dbReference type="Proteomes" id="UP001237642"/>
    </source>
</evidence>
<proteinExistence type="predicted"/>
<dbReference type="EMBL" id="JAUIZM010000007">
    <property type="protein sequence ID" value="KAK1376841.1"/>
    <property type="molecule type" value="Genomic_DNA"/>
</dbReference>
<reference evidence="1" key="1">
    <citation type="submission" date="2023-02" db="EMBL/GenBank/DDBJ databases">
        <title>Genome of toxic invasive species Heracleum sosnowskyi carries increased number of genes despite the absence of recent whole-genome duplications.</title>
        <authorList>
            <person name="Schelkunov M."/>
            <person name="Shtratnikova V."/>
            <person name="Makarenko M."/>
            <person name="Klepikova A."/>
            <person name="Omelchenko D."/>
            <person name="Novikova G."/>
            <person name="Obukhova E."/>
            <person name="Bogdanov V."/>
            <person name="Penin A."/>
            <person name="Logacheva M."/>
        </authorList>
    </citation>
    <scope>NUCLEOTIDE SEQUENCE</scope>
    <source>
        <strain evidence="1">Hsosn_3</strain>
        <tissue evidence="1">Leaf</tissue>
    </source>
</reference>